<keyword evidence="4 10" id="KW-0378">Hydrolase</keyword>
<reference evidence="10 11" key="1">
    <citation type="submission" date="2020-03" db="EMBL/GenBank/DDBJ databases">
        <title>Genomic Encyclopedia of Type Strains, Phase IV (KMG-IV): sequencing the most valuable type-strain genomes for metagenomic binning, comparative biology and taxonomic classification.</title>
        <authorList>
            <person name="Goeker M."/>
        </authorList>
    </citation>
    <scope>NUCLEOTIDE SEQUENCE [LARGE SCALE GENOMIC DNA]</scope>
    <source>
        <strain evidence="10 11">DSM 5718</strain>
    </source>
</reference>
<dbReference type="InterPro" id="IPR001952">
    <property type="entry name" value="Alkaline_phosphatase"/>
</dbReference>
<evidence type="ECO:0000256" key="4">
    <source>
        <dbReference type="ARBA" id="ARBA00022801"/>
    </source>
</evidence>
<feature type="binding site" evidence="8">
    <location>
        <position position="289"/>
    </location>
    <ligand>
        <name>Zn(2+)</name>
        <dbReference type="ChEBI" id="CHEBI:29105"/>
        <label>2</label>
    </ligand>
</feature>
<evidence type="ECO:0000256" key="2">
    <source>
        <dbReference type="ARBA" id="ARBA00022553"/>
    </source>
</evidence>
<feature type="binding site" evidence="8">
    <location>
        <position position="125"/>
    </location>
    <ligand>
        <name>Mg(2+)</name>
        <dbReference type="ChEBI" id="CHEBI:18420"/>
    </ligand>
</feature>
<keyword evidence="5 8" id="KW-0862">Zinc</keyword>
<comment type="cofactor">
    <cofactor evidence="8">
        <name>Zn(2+)</name>
        <dbReference type="ChEBI" id="CHEBI:29105"/>
    </cofactor>
    <text evidence="8">Binds 2 Zn(2+) ions.</text>
</comment>
<protein>
    <submittedName>
        <fullName evidence="10">Alkaline phosphatase</fullName>
        <ecNumber evidence="10">3.1.3.1</ecNumber>
    </submittedName>
</protein>
<evidence type="ECO:0000256" key="1">
    <source>
        <dbReference type="ARBA" id="ARBA00005984"/>
    </source>
</evidence>
<organism evidence="10 11">
    <name type="scientific">Thermonema lapsum</name>
    <dbReference type="NCBI Taxonomy" id="28195"/>
    <lineage>
        <taxon>Bacteria</taxon>
        <taxon>Pseudomonadati</taxon>
        <taxon>Bacteroidota</taxon>
        <taxon>Cytophagia</taxon>
        <taxon>Cytophagales</taxon>
        <taxon>Thermonemataceae</taxon>
        <taxon>Thermonema</taxon>
    </lineage>
</organism>
<dbReference type="AlphaFoldDB" id="A0A846MNB5"/>
<feature type="binding site" evidence="8">
    <location>
        <position position="241"/>
    </location>
    <ligand>
        <name>Mg(2+)</name>
        <dbReference type="ChEBI" id="CHEBI:18420"/>
    </ligand>
</feature>
<dbReference type="PANTHER" id="PTHR11596">
    <property type="entry name" value="ALKALINE PHOSPHATASE"/>
    <property type="match status" value="1"/>
</dbReference>
<evidence type="ECO:0000256" key="5">
    <source>
        <dbReference type="ARBA" id="ARBA00022833"/>
    </source>
</evidence>
<sequence>MKRLLPFLFLFTLLNTYAQQKPRKVILMIGDGMGLAQIYAGMTAKGGHLALERCPIIGLSKTNSADDYVTDSAAGATAFSIGQKTFNGAIGVDSTGKPVKTILEEAEAQGLATGLVATSSVTHATPAAFIAHQKSRKMEEEIALDFLKTPVDVFIGGGQKFFMKRKDGRNLIDSLKAKGYFVALSKEDLLKYRAPQPLAALLAENSLPRYSQGRGDLLKKAALIAIETLNRNPKGFFLMIEGSQIDWGGHNNDTQYIVEEMLDFDNTIEAVLDFAEKDGNTLVIITADHETGGFALVNGSLEKRTVEGKFITTEHTAEPVPVFAFGPGAEEFQGFYHNTEIYHKIKKLLLSH</sequence>
<dbReference type="PROSITE" id="PS00123">
    <property type="entry name" value="ALKALINE_PHOSPHATASE"/>
    <property type="match status" value="1"/>
</dbReference>
<dbReference type="GO" id="GO:0004035">
    <property type="term" value="F:alkaline phosphatase activity"/>
    <property type="evidence" value="ECO:0007669"/>
    <property type="project" value="UniProtKB-EC"/>
</dbReference>
<dbReference type="Proteomes" id="UP000537126">
    <property type="component" value="Unassembled WGS sequence"/>
</dbReference>
<comment type="similarity">
    <text evidence="1 9">Belongs to the alkaline phosphatase family.</text>
</comment>
<dbReference type="Gene3D" id="3.40.720.10">
    <property type="entry name" value="Alkaline Phosphatase, subunit A"/>
    <property type="match status" value="1"/>
</dbReference>
<feature type="binding site" evidence="8">
    <location>
        <position position="246"/>
    </location>
    <ligand>
        <name>Zn(2+)</name>
        <dbReference type="ChEBI" id="CHEBI:29105"/>
        <label>2</label>
    </ligand>
</feature>
<dbReference type="RefSeq" id="WP_208409613.1">
    <property type="nucleotide sequence ID" value="NZ_JAASRN010000001.1"/>
</dbReference>
<dbReference type="PRINTS" id="PR00113">
    <property type="entry name" value="ALKPHPHTASE"/>
</dbReference>
<feature type="binding site" evidence="8">
    <location>
        <position position="250"/>
    </location>
    <ligand>
        <name>Zn(2+)</name>
        <dbReference type="ChEBI" id="CHEBI:29105"/>
        <label>2</label>
    </ligand>
</feature>
<comment type="cofactor">
    <cofactor evidence="8">
        <name>Mg(2+)</name>
        <dbReference type="ChEBI" id="CHEBI:18420"/>
    </cofactor>
    <text evidence="8">Binds 1 Mg(2+) ion.</text>
</comment>
<evidence type="ECO:0000256" key="9">
    <source>
        <dbReference type="RuleBase" id="RU003946"/>
    </source>
</evidence>
<dbReference type="SMART" id="SM00098">
    <property type="entry name" value="alkPPc"/>
    <property type="match status" value="1"/>
</dbReference>
<evidence type="ECO:0000313" key="11">
    <source>
        <dbReference type="Proteomes" id="UP000537126"/>
    </source>
</evidence>
<dbReference type="InterPro" id="IPR017850">
    <property type="entry name" value="Alkaline_phosphatase_core_sf"/>
</dbReference>
<keyword evidence="3 8" id="KW-0479">Metal-binding</keyword>
<dbReference type="SUPFAM" id="SSF53649">
    <property type="entry name" value="Alkaline phosphatase-like"/>
    <property type="match status" value="1"/>
</dbReference>
<dbReference type="PANTHER" id="PTHR11596:SF5">
    <property type="entry name" value="ALKALINE PHOSPHATASE"/>
    <property type="match status" value="1"/>
</dbReference>
<evidence type="ECO:0000256" key="6">
    <source>
        <dbReference type="ARBA" id="ARBA00022842"/>
    </source>
</evidence>
<keyword evidence="2" id="KW-0597">Phosphoprotein</keyword>
<feature type="active site" description="Phosphoserine intermediate" evidence="7">
    <location>
        <position position="72"/>
    </location>
</feature>
<comment type="caution">
    <text evidence="10">The sequence shown here is derived from an EMBL/GenBank/DDBJ whole genome shotgun (WGS) entry which is preliminary data.</text>
</comment>
<feature type="binding site" evidence="8">
    <location>
        <position position="31"/>
    </location>
    <ligand>
        <name>Mg(2+)</name>
        <dbReference type="ChEBI" id="CHEBI:18420"/>
    </ligand>
</feature>
<proteinExistence type="inferred from homology"/>
<accession>A0A846MNB5</accession>
<feature type="binding site" evidence="8">
    <location>
        <position position="31"/>
    </location>
    <ligand>
        <name>Zn(2+)</name>
        <dbReference type="ChEBI" id="CHEBI:29105"/>
        <label>2</label>
    </ligand>
</feature>
<dbReference type="InterPro" id="IPR018299">
    <property type="entry name" value="Alkaline_phosphatase_AS"/>
</dbReference>
<evidence type="ECO:0000256" key="8">
    <source>
        <dbReference type="PIRSR" id="PIRSR601952-2"/>
    </source>
</evidence>
<evidence type="ECO:0000256" key="7">
    <source>
        <dbReference type="PIRSR" id="PIRSR601952-1"/>
    </source>
</evidence>
<evidence type="ECO:0000313" key="10">
    <source>
        <dbReference type="EMBL" id="NIK72902.1"/>
    </source>
</evidence>
<evidence type="ECO:0000256" key="3">
    <source>
        <dbReference type="ARBA" id="ARBA00022723"/>
    </source>
</evidence>
<dbReference type="CDD" id="cd16012">
    <property type="entry name" value="ALP"/>
    <property type="match status" value="1"/>
</dbReference>
<feature type="binding site" evidence="8">
    <location>
        <position position="123"/>
    </location>
    <ligand>
        <name>Mg(2+)</name>
        <dbReference type="ChEBI" id="CHEBI:18420"/>
    </ligand>
</feature>
<dbReference type="Pfam" id="PF00245">
    <property type="entry name" value="Alk_phosphatase"/>
    <property type="match status" value="1"/>
</dbReference>
<dbReference type="EMBL" id="JAASRN010000001">
    <property type="protein sequence ID" value="NIK72902.1"/>
    <property type="molecule type" value="Genomic_DNA"/>
</dbReference>
<name>A0A846MNB5_9BACT</name>
<keyword evidence="6 8" id="KW-0460">Magnesium</keyword>
<feature type="binding site" evidence="8">
    <location>
        <position position="288"/>
    </location>
    <ligand>
        <name>Zn(2+)</name>
        <dbReference type="ChEBI" id="CHEBI:29105"/>
        <label>2</label>
    </ligand>
</feature>
<gene>
    <name evidence="10" type="ORF">FHS56_000388</name>
</gene>
<dbReference type="GO" id="GO:0046872">
    <property type="term" value="F:metal ion binding"/>
    <property type="evidence" value="ECO:0007669"/>
    <property type="project" value="UniProtKB-KW"/>
</dbReference>
<dbReference type="EC" id="3.1.3.1" evidence="10"/>
<keyword evidence="11" id="KW-1185">Reference proteome</keyword>